<proteinExistence type="predicted"/>
<name>A0A507CJK7_9FUNG</name>
<gene>
    <name evidence="1" type="ORF">SeMB42_g06706</name>
</gene>
<evidence type="ECO:0000313" key="1">
    <source>
        <dbReference type="EMBL" id="TPX38486.1"/>
    </source>
</evidence>
<dbReference type="AlphaFoldDB" id="A0A507CJK7"/>
<dbReference type="EMBL" id="QEAN01000397">
    <property type="protein sequence ID" value="TPX38486.1"/>
    <property type="molecule type" value="Genomic_DNA"/>
</dbReference>
<protein>
    <submittedName>
        <fullName evidence="1">Uncharacterized protein</fullName>
    </submittedName>
</protein>
<reference evidence="1 2" key="1">
    <citation type="journal article" date="2019" name="Sci. Rep.">
        <title>Comparative genomics of chytrid fungi reveal insights into the obligate biotrophic and pathogenic lifestyle of Synchytrium endobioticum.</title>
        <authorList>
            <person name="van de Vossenberg B.T.L.H."/>
            <person name="Warris S."/>
            <person name="Nguyen H.D.T."/>
            <person name="van Gent-Pelzer M.P.E."/>
            <person name="Joly D.L."/>
            <person name="van de Geest H.C."/>
            <person name="Bonants P.J.M."/>
            <person name="Smith D.S."/>
            <person name="Levesque C.A."/>
            <person name="van der Lee T.A.J."/>
        </authorList>
    </citation>
    <scope>NUCLEOTIDE SEQUENCE [LARGE SCALE GENOMIC DNA]</scope>
    <source>
        <strain evidence="1 2">MB42</strain>
    </source>
</reference>
<organism evidence="1 2">
    <name type="scientific">Synchytrium endobioticum</name>
    <dbReference type="NCBI Taxonomy" id="286115"/>
    <lineage>
        <taxon>Eukaryota</taxon>
        <taxon>Fungi</taxon>
        <taxon>Fungi incertae sedis</taxon>
        <taxon>Chytridiomycota</taxon>
        <taxon>Chytridiomycota incertae sedis</taxon>
        <taxon>Chytridiomycetes</taxon>
        <taxon>Synchytriales</taxon>
        <taxon>Synchytriaceae</taxon>
        <taxon>Synchytrium</taxon>
    </lineage>
</organism>
<feature type="non-terminal residue" evidence="1">
    <location>
        <position position="1"/>
    </location>
</feature>
<comment type="caution">
    <text evidence="1">The sequence shown here is derived from an EMBL/GenBank/DDBJ whole genome shotgun (WGS) entry which is preliminary data.</text>
</comment>
<dbReference type="Proteomes" id="UP000317494">
    <property type="component" value="Unassembled WGS sequence"/>
</dbReference>
<accession>A0A507CJK7</accession>
<evidence type="ECO:0000313" key="2">
    <source>
        <dbReference type="Proteomes" id="UP000317494"/>
    </source>
</evidence>
<sequence>LGELRAFASSRGSLKFLSRSLRKAEKISCLIASSSCEACDACIVTASSRFVIQSLNQLFATPSIIDPKKEIFFSSALIVTGRDLISCSILVQTMVGVDDVSRIWLKLVPAIDESHSERLRLASVIIERRFLFSLSQFTFSSYKA</sequence>
<keyword evidence="2" id="KW-1185">Reference proteome</keyword>
<dbReference type="VEuPathDB" id="FungiDB:SeMB42_g06706"/>